<evidence type="ECO:0000313" key="1">
    <source>
        <dbReference type="EMBL" id="GAI69932.1"/>
    </source>
</evidence>
<gene>
    <name evidence="1" type="ORF">S12H4_11364</name>
</gene>
<comment type="caution">
    <text evidence="1">The sequence shown here is derived from an EMBL/GenBank/DDBJ whole genome shotgun (WGS) entry which is preliminary data.</text>
</comment>
<dbReference type="AlphaFoldDB" id="X1QN15"/>
<feature type="non-terminal residue" evidence="1">
    <location>
        <position position="1"/>
    </location>
</feature>
<name>X1QN15_9ZZZZ</name>
<proteinExistence type="predicted"/>
<feature type="non-terminal residue" evidence="1">
    <location>
        <position position="255"/>
    </location>
</feature>
<sequence length="255" mass="29177">EDRIKTIMNPSKKFYKHPSILAAVTILLLALIAVPTTLALTSRPAEKADVNIKEAKEKPLLLLGMQLKDVTPEIQTNYQLYHSFGVLIFEPGFGHQRLGIGELQKGYYFWMVGNKKIHNVREMITEILRINAKPKPTVGGMVREGHKGFVRTVYGYGKGRETNTQYLKFTEEDVRELRRAGKTLGIADDKLYYGDDKEIEDRIESAKKLSGLGKMLVIYAHDHKQKYPENLNELLKDLLVDEDGLTWLKENIEYL</sequence>
<dbReference type="EMBL" id="BARW01005085">
    <property type="protein sequence ID" value="GAI69932.1"/>
    <property type="molecule type" value="Genomic_DNA"/>
</dbReference>
<accession>X1QN15</accession>
<reference evidence="1" key="1">
    <citation type="journal article" date="2014" name="Front. Microbiol.">
        <title>High frequency of phylogenetically diverse reductive dehalogenase-homologous genes in deep subseafloor sedimentary metagenomes.</title>
        <authorList>
            <person name="Kawai M."/>
            <person name="Futagami T."/>
            <person name="Toyoda A."/>
            <person name="Takaki Y."/>
            <person name="Nishi S."/>
            <person name="Hori S."/>
            <person name="Arai W."/>
            <person name="Tsubouchi T."/>
            <person name="Morono Y."/>
            <person name="Uchiyama I."/>
            <person name="Ito T."/>
            <person name="Fujiyama A."/>
            <person name="Inagaki F."/>
            <person name="Takami H."/>
        </authorList>
    </citation>
    <scope>NUCLEOTIDE SEQUENCE</scope>
    <source>
        <strain evidence="1">Expedition CK06-06</strain>
    </source>
</reference>
<organism evidence="1">
    <name type="scientific">marine sediment metagenome</name>
    <dbReference type="NCBI Taxonomy" id="412755"/>
    <lineage>
        <taxon>unclassified sequences</taxon>
        <taxon>metagenomes</taxon>
        <taxon>ecological metagenomes</taxon>
    </lineage>
</organism>
<protein>
    <submittedName>
        <fullName evidence="1">Uncharacterized protein</fullName>
    </submittedName>
</protein>